<evidence type="ECO:0000256" key="1">
    <source>
        <dbReference type="SAM" id="MobiDB-lite"/>
    </source>
</evidence>
<dbReference type="EMBL" id="JACEMT010000042">
    <property type="protein sequence ID" value="MBA4502128.1"/>
    <property type="molecule type" value="Genomic_DNA"/>
</dbReference>
<comment type="caution">
    <text evidence="2">The sequence shown here is derived from an EMBL/GenBank/DDBJ whole genome shotgun (WGS) entry which is preliminary data.</text>
</comment>
<reference evidence="2 3" key="1">
    <citation type="submission" date="2020-07" db="EMBL/GenBank/DDBJ databases">
        <title>Bacterium isolated from marien macroalgae.</title>
        <authorList>
            <person name="Zhu K."/>
            <person name="Lu D."/>
            <person name="Du Z."/>
        </authorList>
    </citation>
    <scope>NUCLEOTIDE SEQUENCE [LARGE SCALE GENOMIC DNA]</scope>
    <source>
        <strain evidence="2 3">3-1745</strain>
    </source>
</reference>
<feature type="region of interest" description="Disordered" evidence="1">
    <location>
        <begin position="211"/>
        <end position="238"/>
    </location>
</feature>
<accession>A0A7W1WXN9</accession>
<sequence length="238" mass="26436">MLTDSIQAAAQRRGLSLETFRKVILRLLGRQVIYRLKSQRDRELFDAFLMLRESVTDYLEVMGVRLAVNEQGGFVIAYPPGSSVPGAEEEVLIDLGTDIQRRLKGEEKGLLLALRMIFEDTLRAGTLTDDGLAMTELSTVYTRYQQIVGREMAGNVTERDKSFDRLKRMSVIHQCGDIHDSESLLSITPIVEYFSLSSVTNALSDVEAGESLTPNLAASESTQKQNTRSSEEDGNVPG</sequence>
<dbReference type="RefSeq" id="WP_181738658.1">
    <property type="nucleotide sequence ID" value="NZ_JACEMT010000042.1"/>
</dbReference>
<dbReference type="Pfam" id="PF13835">
    <property type="entry name" value="DUF4194"/>
    <property type="match status" value="1"/>
</dbReference>
<protein>
    <submittedName>
        <fullName evidence="2">DUF4194 domain-containing protein</fullName>
    </submittedName>
</protein>
<dbReference type="Proteomes" id="UP000538931">
    <property type="component" value="Unassembled WGS sequence"/>
</dbReference>
<feature type="compositionally biased region" description="Polar residues" evidence="1">
    <location>
        <begin position="212"/>
        <end position="228"/>
    </location>
</feature>
<evidence type="ECO:0000313" key="2">
    <source>
        <dbReference type="EMBL" id="MBA4502128.1"/>
    </source>
</evidence>
<gene>
    <name evidence="2" type="ORF">H1S06_07080</name>
</gene>
<name>A0A7W1WXN9_9GAMM</name>
<keyword evidence="3" id="KW-1185">Reference proteome</keyword>
<proteinExistence type="predicted"/>
<dbReference type="InterPro" id="IPR025449">
    <property type="entry name" value="JetB"/>
</dbReference>
<dbReference type="AlphaFoldDB" id="A0A7W1WXN9"/>
<organism evidence="2 3">
    <name type="scientific">Marinobacterium marinum</name>
    <dbReference type="NCBI Taxonomy" id="2756129"/>
    <lineage>
        <taxon>Bacteria</taxon>
        <taxon>Pseudomonadati</taxon>
        <taxon>Pseudomonadota</taxon>
        <taxon>Gammaproteobacteria</taxon>
        <taxon>Oceanospirillales</taxon>
        <taxon>Oceanospirillaceae</taxon>
        <taxon>Marinobacterium</taxon>
    </lineage>
</organism>
<evidence type="ECO:0000313" key="3">
    <source>
        <dbReference type="Proteomes" id="UP000538931"/>
    </source>
</evidence>